<name>A0A6J8CSH6_MYTCO</name>
<feature type="repeat" description="RCC1" evidence="2">
    <location>
        <begin position="1072"/>
        <end position="1123"/>
    </location>
</feature>
<evidence type="ECO:0000256" key="1">
    <source>
        <dbReference type="ARBA" id="ARBA00022737"/>
    </source>
</evidence>
<feature type="repeat" description="RCC1" evidence="2">
    <location>
        <begin position="953"/>
        <end position="1003"/>
    </location>
</feature>
<dbReference type="InterPro" id="IPR015943">
    <property type="entry name" value="WD40/YVTN_repeat-like_dom_sf"/>
</dbReference>
<dbReference type="InterPro" id="IPR051210">
    <property type="entry name" value="Ub_ligase/GEF_domain"/>
</dbReference>
<evidence type="ECO:0000259" key="3">
    <source>
        <dbReference type="Pfam" id="PF25390"/>
    </source>
</evidence>
<dbReference type="PRINTS" id="PR00633">
    <property type="entry name" value="RCCNDNSATION"/>
</dbReference>
<dbReference type="OrthoDB" id="16281at2759"/>
<dbReference type="Pfam" id="PF25390">
    <property type="entry name" value="WD40_RLD"/>
    <property type="match status" value="1"/>
</dbReference>
<evidence type="ECO:0000313" key="5">
    <source>
        <dbReference type="Proteomes" id="UP000507470"/>
    </source>
</evidence>
<protein>
    <recommendedName>
        <fullName evidence="3">RCC1-like domain-containing protein</fullName>
    </recommendedName>
</protein>
<dbReference type="Gene3D" id="2.130.10.10">
    <property type="entry name" value="YVTN repeat-like/Quinoprotein amine dehydrogenase"/>
    <property type="match status" value="1"/>
</dbReference>
<dbReference type="InterPro" id="IPR058923">
    <property type="entry name" value="RCC1-like_dom"/>
</dbReference>
<dbReference type="PANTHER" id="PTHR22870:SF408">
    <property type="entry name" value="OS09G0560450 PROTEIN"/>
    <property type="match status" value="1"/>
</dbReference>
<feature type="repeat" description="RCC1" evidence="2">
    <location>
        <begin position="901"/>
        <end position="952"/>
    </location>
</feature>
<evidence type="ECO:0000256" key="2">
    <source>
        <dbReference type="PROSITE-ProRule" id="PRU00235"/>
    </source>
</evidence>
<dbReference type="PANTHER" id="PTHR22870">
    <property type="entry name" value="REGULATOR OF CHROMOSOME CONDENSATION"/>
    <property type="match status" value="1"/>
</dbReference>
<feature type="repeat" description="RCC1" evidence="2">
    <location>
        <begin position="795"/>
        <end position="851"/>
    </location>
</feature>
<dbReference type="InterPro" id="IPR009091">
    <property type="entry name" value="RCC1/BLIP-II"/>
</dbReference>
<dbReference type="Proteomes" id="UP000507470">
    <property type="component" value="Unassembled WGS sequence"/>
</dbReference>
<feature type="domain" description="RCC1-like" evidence="3">
    <location>
        <begin position="766"/>
        <end position="1012"/>
    </location>
</feature>
<keyword evidence="5" id="KW-1185">Reference proteome</keyword>
<dbReference type="InterPro" id="IPR036322">
    <property type="entry name" value="WD40_repeat_dom_sf"/>
</dbReference>
<dbReference type="Pfam" id="PF13540">
    <property type="entry name" value="RCC1_2"/>
    <property type="match status" value="2"/>
</dbReference>
<dbReference type="EMBL" id="CACVKT020005969">
    <property type="protein sequence ID" value="CAC5398815.1"/>
    <property type="molecule type" value="Genomic_DNA"/>
</dbReference>
<evidence type="ECO:0000313" key="4">
    <source>
        <dbReference type="EMBL" id="CAC5398815.1"/>
    </source>
</evidence>
<accession>A0A6J8CSH6</accession>
<keyword evidence="1" id="KW-0677">Repeat</keyword>
<feature type="repeat" description="RCC1" evidence="2">
    <location>
        <begin position="851"/>
        <end position="900"/>
    </location>
</feature>
<dbReference type="InterPro" id="IPR000408">
    <property type="entry name" value="Reg_chr_condens"/>
</dbReference>
<sequence length="1562" mass="176444">MFGLYEVVKCLSVKDSDSSEQSIVNYAWREAGEVNFLALVASTGDIILRYCCSGHDPVISHIPWPESRSIVCLCFDPTVSWLLVISEDVTVSIVPVLSLMDSTAKVNRLWNLEDVTVLRFKRQQGIPSVVTWWHTLDDRQIAIIGMKNGNILLVDLSTRKMVHQFTLETRIHKLELVEDDQQMSTYLMITGQPLVQWKLLLECRTQELAMPVDKEISDMGYDGLSGRSLPILSITQVTEETRGLFQPQKLDQFPRSVILQPQCAKGHHFITSHCSKESTFQVYDSNIDRSPLFAYKLPIGSDIVILTDKVLLAMTRLASGKKLYVIANQRAETSMDQTKDFNKDAVLQQFDIPQNEHLLTIQKKSFPFYWHEKCEENMRQKYNQDIKLGLTSSGSWQPGLTMSHDIQLTNHTVLDGCIIITDSSVYEMKPRISPERLFLELTFYSESAHVENLGIGLGLDVNTLYEKSAEYLLQRGHVAQAIKFCKVVKSTSYKLVMYLAKYGYVADAISHLTLALSNREISTADRKHVSNLYLHCMVYQLQDGDMETNQKALINFLVTDFYYEEKQALDLLAEHNLNEALLELAMARGLVLEALEILVQKGHIGLEPCHIRKLIEKGFAHHLIRASNGVLLDGLTPNSLVVLFCEKPILAFHNYTKLVPYIEDIETPVLEKLCEIFDPSQSYLGSHLGRQLLYSRRRRGSVSSMTSISSEGDTNTEQMETFPDISELIGFFFTLVLHLNKRLDSPTAEDLIMMKPKAVVKKARKSDVKLRKRKLKYQMKLVSCGAQHVGVVRNGDLYTWGRASNGRLGQGDLVPDNPTLVPCRVDTLHQLQIKVISVSCGGEHTVALTHQGVYSWGSSLYGQVGVGTRHMYSRPMLVNFGHHCISVVCGLFHTLALTHDNQVYSWGWGVHGQLGHGDPEDQLTPKRIEALSDKQITAVSGGYCHTLALSSLGEIWVFGCGYFGQLGIGHTTKQSVPVKMEKIPHKVKMIATKYFHNVAVTIHNVVYNWGCHPYNLRLNAHAVRRARQAGTAVSDPVERFLVPEIVDTSFVHGRIVKASCGKSHTCLVTLDGDVYTWGRNMDGQIGNNSRQDVKTASMVTSINDKHTIHISSGGEFNVAMDSEYSLWVWGKNEFGQVAVTIHNVVYNWGCHPYNLRLNAHAVRRARQAGTAVSDPVERFLVPEIVDTSFVHGRIVKASCGKSHTCLVTLDGDVYTWGRNMDGQIGNNSRQDVLGLDPTDPGRRLRPSSNMKEQLIPTRCTALPSVKPLQSRHLMLSRSRSSSSDDELLFLIIHKNIEGCVKIYSEIALLKNNTILHDFVPHIPESDDGDFVQSLCCFDYFGYTRDLQSDVGVKNSRCVVLTILEHLPGVCNCLKLLRTYVDHQDWLSAAYICLHQTNYSQALSFHLAALSHYKSSLDSRFTEVSKTVVQNYIRLCVDHKSSATEKEEVYRILLLQIMKFWDKMTWKMFYRHQLCFGELDHLDENLHMSRRSSSSEPNAVVFTCGHNYTRQIFMEEIMTKFEKEITDGHTKLEKCGSILMQYYQRPGMLCVACPKCVVNALHN</sequence>
<proteinExistence type="predicted"/>
<organism evidence="4 5">
    <name type="scientific">Mytilus coruscus</name>
    <name type="common">Sea mussel</name>
    <dbReference type="NCBI Taxonomy" id="42192"/>
    <lineage>
        <taxon>Eukaryota</taxon>
        <taxon>Metazoa</taxon>
        <taxon>Spiralia</taxon>
        <taxon>Lophotrochozoa</taxon>
        <taxon>Mollusca</taxon>
        <taxon>Bivalvia</taxon>
        <taxon>Autobranchia</taxon>
        <taxon>Pteriomorphia</taxon>
        <taxon>Mytilida</taxon>
        <taxon>Mytiloidea</taxon>
        <taxon>Mytilidae</taxon>
        <taxon>Mytilinae</taxon>
        <taxon>Mytilus</taxon>
    </lineage>
</organism>
<dbReference type="PROSITE" id="PS50012">
    <property type="entry name" value="RCC1_3"/>
    <property type="match status" value="5"/>
</dbReference>
<dbReference type="PROSITE" id="PS00626">
    <property type="entry name" value="RCC1_2"/>
    <property type="match status" value="2"/>
</dbReference>
<dbReference type="SUPFAM" id="SSF50978">
    <property type="entry name" value="WD40 repeat-like"/>
    <property type="match status" value="1"/>
</dbReference>
<dbReference type="Gene3D" id="2.130.10.30">
    <property type="entry name" value="Regulator of chromosome condensation 1/beta-lactamase-inhibitor protein II"/>
    <property type="match status" value="3"/>
</dbReference>
<reference evidence="4 5" key="1">
    <citation type="submission" date="2020-06" db="EMBL/GenBank/DDBJ databases">
        <authorList>
            <person name="Li R."/>
            <person name="Bekaert M."/>
        </authorList>
    </citation>
    <scope>NUCLEOTIDE SEQUENCE [LARGE SCALE GENOMIC DNA]</scope>
    <source>
        <strain evidence="5">wild</strain>
    </source>
</reference>
<dbReference type="SUPFAM" id="SSF50985">
    <property type="entry name" value="RCC1/BLIP-II"/>
    <property type="match status" value="2"/>
</dbReference>
<gene>
    <name evidence="4" type="ORF">MCOR_33149</name>
</gene>